<feature type="compositionally biased region" description="Basic and acidic residues" evidence="1">
    <location>
        <begin position="258"/>
        <end position="267"/>
    </location>
</feature>
<name>A0A0N4VJU8_ENTVE</name>
<evidence type="ECO:0000256" key="1">
    <source>
        <dbReference type="SAM" id="MobiDB-lite"/>
    </source>
</evidence>
<reference evidence="4" key="1">
    <citation type="submission" date="2017-02" db="UniProtKB">
        <authorList>
            <consortium name="WormBaseParasite"/>
        </authorList>
    </citation>
    <scope>IDENTIFICATION</scope>
</reference>
<proteinExistence type="predicted"/>
<organism evidence="4">
    <name type="scientific">Enterobius vermicularis</name>
    <name type="common">Human pinworm</name>
    <dbReference type="NCBI Taxonomy" id="51028"/>
    <lineage>
        <taxon>Eukaryota</taxon>
        <taxon>Metazoa</taxon>
        <taxon>Ecdysozoa</taxon>
        <taxon>Nematoda</taxon>
        <taxon>Chromadorea</taxon>
        <taxon>Rhabditida</taxon>
        <taxon>Spirurina</taxon>
        <taxon>Oxyuridomorpha</taxon>
        <taxon>Oxyuroidea</taxon>
        <taxon>Oxyuridae</taxon>
        <taxon>Enterobius</taxon>
    </lineage>
</organism>
<accession>A0A0N4VJU8</accession>
<evidence type="ECO:0000313" key="2">
    <source>
        <dbReference type="EMBL" id="VDD95693.1"/>
    </source>
</evidence>
<evidence type="ECO:0000313" key="3">
    <source>
        <dbReference type="Proteomes" id="UP000274131"/>
    </source>
</evidence>
<protein>
    <submittedName>
        <fullName evidence="2 4">Uncharacterized protein</fullName>
    </submittedName>
</protein>
<reference evidence="2 3" key="2">
    <citation type="submission" date="2018-10" db="EMBL/GenBank/DDBJ databases">
        <authorList>
            <consortium name="Pathogen Informatics"/>
        </authorList>
    </citation>
    <scope>NUCLEOTIDE SEQUENCE [LARGE SCALE GENOMIC DNA]</scope>
</reference>
<dbReference type="AlphaFoldDB" id="A0A0N4VJU8"/>
<gene>
    <name evidence="2" type="ORF">EVEC_LOCUS10444</name>
</gene>
<keyword evidence="3" id="KW-1185">Reference proteome</keyword>
<dbReference type="Proteomes" id="UP000274131">
    <property type="component" value="Unassembled WGS sequence"/>
</dbReference>
<dbReference type="EMBL" id="UXUI01010854">
    <property type="protein sequence ID" value="VDD95693.1"/>
    <property type="molecule type" value="Genomic_DNA"/>
</dbReference>
<dbReference type="OrthoDB" id="47330at2759"/>
<sequence>MFSAGKASPLIIAKAQIPYSRSCELSCVNTICYASFPQCPLCAMPVNASEITPANFLNQLFKLGLQLQEDIKKLDATRVDSHKLCDLFEPDEQKRTVEDFCATQKDVGLEDYVGEDVAGQDLMQAASEEGPSAVLELVAGGATGSSLDAAQRSSKTLRTQTDVVISGRGTKRKAMPMRPSEIEKNLLFPPLNNDSFLFSQNPTQHEPMPQMTQQFPVFEEPERLCFFQQKPKKTFADRIMFKAESSSSGPKKRNPRISGKEKSPEIF</sequence>
<feature type="region of interest" description="Disordered" evidence="1">
    <location>
        <begin position="241"/>
        <end position="267"/>
    </location>
</feature>
<dbReference type="WBParaSite" id="EVEC_0001111901-mRNA-1">
    <property type="protein sequence ID" value="EVEC_0001111901-mRNA-1"/>
    <property type="gene ID" value="EVEC_0001111901"/>
</dbReference>
<evidence type="ECO:0000313" key="4">
    <source>
        <dbReference type="WBParaSite" id="EVEC_0001111901-mRNA-1"/>
    </source>
</evidence>